<keyword evidence="2" id="KW-1133">Transmembrane helix</keyword>
<evidence type="ECO:0000256" key="2">
    <source>
        <dbReference type="SAM" id="Phobius"/>
    </source>
</evidence>
<dbReference type="OrthoDB" id="267238at2157"/>
<evidence type="ECO:0008006" key="5">
    <source>
        <dbReference type="Google" id="ProtNLM"/>
    </source>
</evidence>
<sequence>MTDGEIEFDDETDSADSGDPGDSGRSLAPLMGATYVAAGIAHFLAPKRFAAAIPPSFPKPVALVYLSGVAEVVLGPGVALRRTRRPSAWGIAALLVAVFPANVHLARSDTLNDLVPERFAGVARLAAWVRLPFQAVLIGWALRYARPAESTSAGDSAPTGSASSDT</sequence>
<proteinExistence type="predicted"/>
<comment type="caution">
    <text evidence="3">The sequence shown here is derived from an EMBL/GenBank/DDBJ whole genome shotgun (WGS) entry which is preliminary data.</text>
</comment>
<evidence type="ECO:0000256" key="1">
    <source>
        <dbReference type="SAM" id="MobiDB-lite"/>
    </source>
</evidence>
<keyword evidence="2" id="KW-0812">Transmembrane</keyword>
<feature type="compositionally biased region" description="Acidic residues" evidence="1">
    <location>
        <begin position="1"/>
        <end position="16"/>
    </location>
</feature>
<evidence type="ECO:0000313" key="3">
    <source>
        <dbReference type="EMBL" id="ELZ57651.1"/>
    </source>
</evidence>
<dbReference type="RefSeq" id="WP_008583023.1">
    <property type="nucleotide sequence ID" value="NZ_AOJO01000030.1"/>
</dbReference>
<gene>
    <name evidence="3" type="ORF">C467_06342</name>
</gene>
<accession>M0FCB4</accession>
<keyword evidence="2" id="KW-0472">Membrane</keyword>
<dbReference type="PANTHER" id="PTHR36974:SF1">
    <property type="entry name" value="DOXX FAMILY MEMBRANE PROTEIN"/>
    <property type="match status" value="1"/>
</dbReference>
<dbReference type="GeneID" id="72714324"/>
<dbReference type="STRING" id="1227481.C467_06342"/>
<organism evidence="3 4">
    <name type="scientific">Halorubrum hochstenium ATCC 700873</name>
    <dbReference type="NCBI Taxonomy" id="1227481"/>
    <lineage>
        <taxon>Archaea</taxon>
        <taxon>Methanobacteriati</taxon>
        <taxon>Methanobacteriota</taxon>
        <taxon>Stenosarchaea group</taxon>
        <taxon>Halobacteria</taxon>
        <taxon>Halobacteriales</taxon>
        <taxon>Haloferacaceae</taxon>
        <taxon>Halorubrum</taxon>
    </lineage>
</organism>
<evidence type="ECO:0000313" key="4">
    <source>
        <dbReference type="Proteomes" id="UP000011689"/>
    </source>
</evidence>
<feature type="transmembrane region" description="Helical" evidence="2">
    <location>
        <begin position="62"/>
        <end position="80"/>
    </location>
</feature>
<dbReference type="Proteomes" id="UP000011689">
    <property type="component" value="Unassembled WGS sequence"/>
</dbReference>
<dbReference type="AlphaFoldDB" id="M0FCB4"/>
<reference evidence="3 4" key="1">
    <citation type="journal article" date="2014" name="PLoS Genet.">
        <title>Phylogenetically driven sequencing of extremely halophilic archaea reveals strategies for static and dynamic osmo-response.</title>
        <authorList>
            <person name="Becker E.A."/>
            <person name="Seitzer P.M."/>
            <person name="Tritt A."/>
            <person name="Larsen D."/>
            <person name="Krusor M."/>
            <person name="Yao A.I."/>
            <person name="Wu D."/>
            <person name="Madern D."/>
            <person name="Eisen J.A."/>
            <person name="Darling A.E."/>
            <person name="Facciotti M.T."/>
        </authorList>
    </citation>
    <scope>NUCLEOTIDE SEQUENCE [LARGE SCALE GENOMIC DNA]</scope>
    <source>
        <strain evidence="3 4">ATCC 700873</strain>
    </source>
</reference>
<feature type="region of interest" description="Disordered" evidence="1">
    <location>
        <begin position="1"/>
        <end position="23"/>
    </location>
</feature>
<keyword evidence="4" id="KW-1185">Reference proteome</keyword>
<protein>
    <recommendedName>
        <fullName evidence="5">DoxX family protein</fullName>
    </recommendedName>
</protein>
<name>M0FCB4_9EURY</name>
<dbReference type="PANTHER" id="PTHR36974">
    <property type="entry name" value="MEMBRANE PROTEIN-RELATED"/>
    <property type="match status" value="1"/>
</dbReference>
<dbReference type="PATRIC" id="fig|1227481.4.peg.1260"/>
<feature type="transmembrane region" description="Helical" evidence="2">
    <location>
        <begin position="125"/>
        <end position="142"/>
    </location>
</feature>
<feature type="transmembrane region" description="Helical" evidence="2">
    <location>
        <begin position="87"/>
        <end position="105"/>
    </location>
</feature>
<dbReference type="EMBL" id="AOJO01000030">
    <property type="protein sequence ID" value="ELZ57651.1"/>
    <property type="molecule type" value="Genomic_DNA"/>
</dbReference>